<dbReference type="AlphaFoldDB" id="A0AA87Z3W8"/>
<reference evidence="2" key="1">
    <citation type="submission" date="2023-07" db="EMBL/GenBank/DDBJ databases">
        <title>draft genome sequence of fig (Ficus carica).</title>
        <authorList>
            <person name="Takahashi T."/>
            <person name="Nishimura K."/>
        </authorList>
    </citation>
    <scope>NUCLEOTIDE SEQUENCE</scope>
</reference>
<keyword evidence="3" id="KW-1185">Reference proteome</keyword>
<sequence>MTRIFRITPSFSDLRWYEKKKTPATLPPSSAFGNDKQYRVFKEEVRSLASEVAAKHLAKSSSADQSAVNRVPVDLFIIPVGGDQQEVMVMALERTLGDKWRKERAAPSPTKIDSYGYKPVPERAPSGTQWKGPEAQCQAGVFSQESSLSDREIRLGS</sequence>
<feature type="region of interest" description="Disordered" evidence="1">
    <location>
        <begin position="101"/>
        <end position="133"/>
    </location>
</feature>
<dbReference type="EMBL" id="BTGU01002983">
    <property type="protein sequence ID" value="GMN24755.1"/>
    <property type="molecule type" value="Genomic_DNA"/>
</dbReference>
<proteinExistence type="predicted"/>
<accession>A0AA87Z3W8</accession>
<dbReference type="Proteomes" id="UP001187192">
    <property type="component" value="Unassembled WGS sequence"/>
</dbReference>
<protein>
    <submittedName>
        <fullName evidence="2">Uncharacterized protein</fullName>
    </submittedName>
</protein>
<gene>
    <name evidence="2" type="ORF">TIFTF001_043811</name>
</gene>
<comment type="caution">
    <text evidence="2">The sequence shown here is derived from an EMBL/GenBank/DDBJ whole genome shotgun (WGS) entry which is preliminary data.</text>
</comment>
<evidence type="ECO:0000313" key="2">
    <source>
        <dbReference type="EMBL" id="GMN24755.1"/>
    </source>
</evidence>
<name>A0AA87Z3W8_FICCA</name>
<evidence type="ECO:0000256" key="1">
    <source>
        <dbReference type="SAM" id="MobiDB-lite"/>
    </source>
</evidence>
<organism evidence="2 3">
    <name type="scientific">Ficus carica</name>
    <name type="common">Common fig</name>
    <dbReference type="NCBI Taxonomy" id="3494"/>
    <lineage>
        <taxon>Eukaryota</taxon>
        <taxon>Viridiplantae</taxon>
        <taxon>Streptophyta</taxon>
        <taxon>Embryophyta</taxon>
        <taxon>Tracheophyta</taxon>
        <taxon>Spermatophyta</taxon>
        <taxon>Magnoliopsida</taxon>
        <taxon>eudicotyledons</taxon>
        <taxon>Gunneridae</taxon>
        <taxon>Pentapetalae</taxon>
        <taxon>rosids</taxon>
        <taxon>fabids</taxon>
        <taxon>Rosales</taxon>
        <taxon>Moraceae</taxon>
        <taxon>Ficeae</taxon>
        <taxon>Ficus</taxon>
    </lineage>
</organism>
<evidence type="ECO:0000313" key="3">
    <source>
        <dbReference type="Proteomes" id="UP001187192"/>
    </source>
</evidence>